<comment type="caution">
    <text evidence="1">The sequence shown here is derived from an EMBL/GenBank/DDBJ whole genome shotgun (WGS) entry which is preliminary data.</text>
</comment>
<gene>
    <name evidence="1" type="ORF">LOY88_006457</name>
</gene>
<sequence length="351" mass="39010">MEYSPSLEIEGSLETGCLVSTKSSHPSVKDEAAWVQAIRSKDAVLSMPQTIAHRGYSSKFPENSMNAFKHAIDVGAHAIETDVHLSRDGVVVLCHDSTLKRCFGVDKRVVDCDWKYLSTLRTLKEPHEPLPRLVDLLEYIASPERAHVWILLDIKVDNNTHNVIAGLADALASVPSPNRPWDERVVLGCWTAEYLSLVRDHFPTYPLAITTFSIQYARQFLRVPGVSISINQKVLMGCGGRKFLAQAKRVGKAVFVWTVNHKALMWWSIRHQVDGVITDRPAVFGEIGKELEDDDYGDGFLGNGEAMGMEQRMAAMVATVASWVLGVLLMVMHPVKRTGLDGVDEETIPYA</sequence>
<name>A0ACB8UMX0_9EURO</name>
<evidence type="ECO:0000313" key="1">
    <source>
        <dbReference type="EMBL" id="KAI2381945.1"/>
    </source>
</evidence>
<protein>
    <submittedName>
        <fullName evidence="1">Uncharacterized protein</fullName>
    </submittedName>
</protein>
<organism evidence="1">
    <name type="scientific">Ophidiomyces ophidiicola</name>
    <dbReference type="NCBI Taxonomy" id="1387563"/>
    <lineage>
        <taxon>Eukaryota</taxon>
        <taxon>Fungi</taxon>
        <taxon>Dikarya</taxon>
        <taxon>Ascomycota</taxon>
        <taxon>Pezizomycotina</taxon>
        <taxon>Eurotiomycetes</taxon>
        <taxon>Eurotiomycetidae</taxon>
        <taxon>Onygenales</taxon>
        <taxon>Onygenaceae</taxon>
        <taxon>Ophidiomyces</taxon>
    </lineage>
</organism>
<proteinExistence type="predicted"/>
<reference evidence="1" key="1">
    <citation type="journal article" date="2022" name="bioRxiv">
        <title>Population genetic analysis of Ophidiomyces ophidiicola, the causative agent of snake fungal disease, indicates recent introductions to the USA.</title>
        <authorList>
            <person name="Ladner J.T."/>
            <person name="Palmer J.M."/>
            <person name="Ettinger C.L."/>
            <person name="Stajich J.E."/>
            <person name="Farrell T.M."/>
            <person name="Glorioso B.M."/>
            <person name="Lawson B."/>
            <person name="Price S.J."/>
            <person name="Stengle A.G."/>
            <person name="Grear D.A."/>
            <person name="Lorch J.M."/>
        </authorList>
    </citation>
    <scope>NUCLEOTIDE SEQUENCE</scope>
    <source>
        <strain evidence="1">NWHC 24266-5</strain>
    </source>
</reference>
<dbReference type="EMBL" id="JALBCA010000156">
    <property type="protein sequence ID" value="KAI2381945.1"/>
    <property type="molecule type" value="Genomic_DNA"/>
</dbReference>
<accession>A0ACB8UMX0</accession>